<dbReference type="EMBL" id="BGZK01000292">
    <property type="protein sequence ID" value="GBP34667.1"/>
    <property type="molecule type" value="Genomic_DNA"/>
</dbReference>
<keyword evidence="2" id="KW-1185">Reference proteome</keyword>
<reference evidence="1 2" key="1">
    <citation type="journal article" date="2019" name="Commun. Biol.">
        <title>The bagworm genome reveals a unique fibroin gene that provides high tensile strength.</title>
        <authorList>
            <person name="Kono N."/>
            <person name="Nakamura H."/>
            <person name="Ohtoshi R."/>
            <person name="Tomita M."/>
            <person name="Numata K."/>
            <person name="Arakawa K."/>
        </authorList>
    </citation>
    <scope>NUCLEOTIDE SEQUENCE [LARGE SCALE GENOMIC DNA]</scope>
</reference>
<dbReference type="Proteomes" id="UP000299102">
    <property type="component" value="Unassembled WGS sequence"/>
</dbReference>
<comment type="caution">
    <text evidence="1">The sequence shown here is derived from an EMBL/GenBank/DDBJ whole genome shotgun (WGS) entry which is preliminary data.</text>
</comment>
<dbReference type="OrthoDB" id="361102at2759"/>
<gene>
    <name evidence="1" type="ORF">EVAR_31536_1</name>
</gene>
<evidence type="ECO:0000313" key="2">
    <source>
        <dbReference type="Proteomes" id="UP000299102"/>
    </source>
</evidence>
<name>A0A4C1V8N8_EUMVA</name>
<proteinExistence type="predicted"/>
<organism evidence="1 2">
    <name type="scientific">Eumeta variegata</name>
    <name type="common">Bagworm moth</name>
    <name type="synonym">Eumeta japonica</name>
    <dbReference type="NCBI Taxonomy" id="151549"/>
    <lineage>
        <taxon>Eukaryota</taxon>
        <taxon>Metazoa</taxon>
        <taxon>Ecdysozoa</taxon>
        <taxon>Arthropoda</taxon>
        <taxon>Hexapoda</taxon>
        <taxon>Insecta</taxon>
        <taxon>Pterygota</taxon>
        <taxon>Neoptera</taxon>
        <taxon>Endopterygota</taxon>
        <taxon>Lepidoptera</taxon>
        <taxon>Glossata</taxon>
        <taxon>Ditrysia</taxon>
        <taxon>Tineoidea</taxon>
        <taxon>Psychidae</taxon>
        <taxon>Oiketicinae</taxon>
        <taxon>Eumeta</taxon>
    </lineage>
</organism>
<dbReference type="AlphaFoldDB" id="A0A4C1V8N8"/>
<accession>A0A4C1V8N8</accession>
<sequence length="227" mass="25516">MFYRVHYGKCSEELFKVILAADFRHCLLAEVTTSIDGWVCTTVRFMGNFMSRTMELWNNLPSTLLTYSSDFGAARLDPCELRTVVPYTYTLCERSAELHDPWHKAHRRTDGQTDGQRILSNKVPLTPFGIAIGTNPGFSLGCIPCPTFGFYYEARSVLILAELVWLLIHRKCEARAAIGRPLLDITHPSRFPQRTVLGELQPTTTRDLELVISPPSGRPSYAATSSS</sequence>
<evidence type="ECO:0000313" key="1">
    <source>
        <dbReference type="EMBL" id="GBP34667.1"/>
    </source>
</evidence>
<protein>
    <submittedName>
        <fullName evidence="1">Uncharacterized protein</fullName>
    </submittedName>
</protein>